<protein>
    <submittedName>
        <fullName evidence="3">MarR-family transcriptional regulator</fullName>
    </submittedName>
</protein>
<dbReference type="Proteomes" id="UP000652219">
    <property type="component" value="Unassembled WGS sequence"/>
</dbReference>
<evidence type="ECO:0000313" key="3">
    <source>
        <dbReference type="EMBL" id="KAF6804378.1"/>
    </source>
</evidence>
<dbReference type="PANTHER" id="PTHR13947">
    <property type="entry name" value="GNAT FAMILY N-ACETYLTRANSFERASE"/>
    <property type="match status" value="1"/>
</dbReference>
<dbReference type="InterPro" id="IPR050769">
    <property type="entry name" value="NAT_camello-type"/>
</dbReference>
<evidence type="ECO:0000259" key="2">
    <source>
        <dbReference type="PROSITE" id="PS51186"/>
    </source>
</evidence>
<dbReference type="PANTHER" id="PTHR13947:SF37">
    <property type="entry name" value="LD18367P"/>
    <property type="match status" value="1"/>
</dbReference>
<dbReference type="CDD" id="cd04301">
    <property type="entry name" value="NAT_SF"/>
    <property type="match status" value="1"/>
</dbReference>
<dbReference type="EMBL" id="WIGN01000210">
    <property type="protein sequence ID" value="KAF6804378.1"/>
    <property type="molecule type" value="Genomic_DNA"/>
</dbReference>
<organism evidence="3 4">
    <name type="scientific">Colletotrichum sojae</name>
    <dbReference type="NCBI Taxonomy" id="2175907"/>
    <lineage>
        <taxon>Eukaryota</taxon>
        <taxon>Fungi</taxon>
        <taxon>Dikarya</taxon>
        <taxon>Ascomycota</taxon>
        <taxon>Pezizomycotina</taxon>
        <taxon>Sordariomycetes</taxon>
        <taxon>Hypocreomycetidae</taxon>
        <taxon>Glomerellales</taxon>
        <taxon>Glomerellaceae</taxon>
        <taxon>Colletotrichum</taxon>
        <taxon>Colletotrichum orchidearum species complex</taxon>
    </lineage>
</organism>
<sequence length="166" mass="18876">METTSGAVTLRTHRPGDMGFITYRHGAIYSTEHGFGHRFEALVCRITADFLENFDPAAERCWIAERDGQFLGCIMLIKDRDTPGRAKLRCFLVEKSARGLGIGTRLMGACFDFAREVGYERIMLRTDSDMVGARRMYTKAGFKILQTEEHQDWGLESVGENWELVL</sequence>
<keyword evidence="4" id="KW-1185">Reference proteome</keyword>
<dbReference type="AlphaFoldDB" id="A0A8H6MQB6"/>
<dbReference type="Gene3D" id="3.40.630.30">
    <property type="match status" value="1"/>
</dbReference>
<accession>A0A8H6MQB6</accession>
<proteinExistence type="predicted"/>
<reference evidence="3 4" key="1">
    <citation type="journal article" date="2020" name="Phytopathology">
        <title>Genome Sequence Resources of Colletotrichum truncatum, C. plurivorum, C. musicola, and C. sojae: Four Species Pathogenic to Soybean (Glycine max).</title>
        <authorList>
            <person name="Rogerio F."/>
            <person name="Boufleur T.R."/>
            <person name="Ciampi-Guillardi M."/>
            <person name="Sukno S.A."/>
            <person name="Thon M.R."/>
            <person name="Massola Junior N.S."/>
            <person name="Baroncelli R."/>
        </authorList>
    </citation>
    <scope>NUCLEOTIDE SEQUENCE [LARGE SCALE GENOMIC DNA]</scope>
    <source>
        <strain evidence="3 4">LFN0009</strain>
    </source>
</reference>
<dbReference type="PROSITE" id="PS51186">
    <property type="entry name" value="GNAT"/>
    <property type="match status" value="1"/>
</dbReference>
<comment type="caution">
    <text evidence="3">The sequence shown here is derived from an EMBL/GenBank/DDBJ whole genome shotgun (WGS) entry which is preliminary data.</text>
</comment>
<dbReference type="InterPro" id="IPR016181">
    <property type="entry name" value="Acyl_CoA_acyltransferase"/>
</dbReference>
<name>A0A8H6MQB6_9PEZI</name>
<dbReference type="Pfam" id="PF00583">
    <property type="entry name" value="Acetyltransf_1"/>
    <property type="match status" value="1"/>
</dbReference>
<evidence type="ECO:0000256" key="1">
    <source>
        <dbReference type="ARBA" id="ARBA00022679"/>
    </source>
</evidence>
<dbReference type="GO" id="GO:0008080">
    <property type="term" value="F:N-acetyltransferase activity"/>
    <property type="evidence" value="ECO:0007669"/>
    <property type="project" value="InterPro"/>
</dbReference>
<gene>
    <name evidence="3" type="ORF">CSOJ01_10230</name>
</gene>
<keyword evidence="1" id="KW-0808">Transferase</keyword>
<dbReference type="SUPFAM" id="SSF55729">
    <property type="entry name" value="Acyl-CoA N-acyltransferases (Nat)"/>
    <property type="match status" value="1"/>
</dbReference>
<dbReference type="InterPro" id="IPR000182">
    <property type="entry name" value="GNAT_dom"/>
</dbReference>
<feature type="domain" description="N-acetyltransferase" evidence="2">
    <location>
        <begin position="21"/>
        <end position="166"/>
    </location>
</feature>
<evidence type="ECO:0000313" key="4">
    <source>
        <dbReference type="Proteomes" id="UP000652219"/>
    </source>
</evidence>